<evidence type="ECO:0000259" key="10">
    <source>
        <dbReference type="Pfam" id="PF05183"/>
    </source>
</evidence>
<dbReference type="GO" id="GO:0003723">
    <property type="term" value="F:RNA binding"/>
    <property type="evidence" value="ECO:0007669"/>
    <property type="project" value="UniProtKB-KW"/>
</dbReference>
<comment type="catalytic activity">
    <reaction evidence="7 8">
        <text>RNA(n) + a ribonucleoside 5'-triphosphate = RNA(n+1) + diphosphate</text>
        <dbReference type="Rhea" id="RHEA:21248"/>
        <dbReference type="Rhea" id="RHEA-COMP:14527"/>
        <dbReference type="Rhea" id="RHEA-COMP:17342"/>
        <dbReference type="ChEBI" id="CHEBI:33019"/>
        <dbReference type="ChEBI" id="CHEBI:61557"/>
        <dbReference type="ChEBI" id="CHEBI:140395"/>
        <dbReference type="EC" id="2.7.7.48"/>
    </reaction>
</comment>
<dbReference type="Proteomes" id="UP001189122">
    <property type="component" value="Unassembled WGS sequence"/>
</dbReference>
<dbReference type="InterPro" id="IPR057298">
    <property type="entry name" value="RDR6-like_RBD"/>
</dbReference>
<dbReference type="InterPro" id="IPR058752">
    <property type="entry name" value="RDRP_C_head"/>
</dbReference>
<reference evidence="15 16" key="1">
    <citation type="submission" date="2019-12" db="EMBL/GenBank/DDBJ databases">
        <authorList>
            <person name="Scholz U."/>
            <person name="Mascher M."/>
            <person name="Fiebig A."/>
        </authorList>
    </citation>
    <scope>NUCLEOTIDE SEQUENCE</scope>
</reference>
<dbReference type="AlphaFoldDB" id="A0A7I8J0E2"/>
<feature type="domain" description="RNA-dependent RNA polymerase 6-like RNA-binding" evidence="11">
    <location>
        <begin position="11"/>
        <end position="117"/>
    </location>
</feature>
<protein>
    <recommendedName>
        <fullName evidence="8">RNA-dependent RNA polymerase</fullName>
        <ecNumber evidence="8">2.7.7.48</ecNumber>
    </recommendedName>
</protein>
<gene>
    <name evidence="15" type="ORF">SI7747_07009983</name>
</gene>
<comment type="function">
    <text evidence="8">Probably involved in the RNA silencing pathway and required for the generation of small interfering RNAs (siRNAs).</text>
</comment>
<evidence type="ECO:0000256" key="2">
    <source>
        <dbReference type="ARBA" id="ARBA00022484"/>
    </source>
</evidence>
<feature type="domain" description="RDRP helical" evidence="13">
    <location>
        <begin position="316"/>
        <end position="403"/>
    </location>
</feature>
<feature type="domain" description="RDRP C-terminal head" evidence="14">
    <location>
        <begin position="1001"/>
        <end position="1146"/>
    </location>
</feature>
<keyword evidence="3 8" id="KW-0808">Transferase</keyword>
<name>A0A7I8J0E2_SPIIN</name>
<dbReference type="Pfam" id="PF26252">
    <property type="entry name" value="RdRP_helical"/>
    <property type="match status" value="1"/>
</dbReference>
<dbReference type="Pfam" id="PF26253">
    <property type="entry name" value="RdRP_head"/>
    <property type="match status" value="1"/>
</dbReference>
<dbReference type="EC" id="2.7.7.48" evidence="8"/>
<accession>A0A7I8J0E2</accession>
<dbReference type="PANTHER" id="PTHR23079">
    <property type="entry name" value="RNA-DEPENDENT RNA POLYMERASE"/>
    <property type="match status" value="1"/>
</dbReference>
<dbReference type="InterPro" id="IPR007855">
    <property type="entry name" value="RDRP"/>
</dbReference>
<dbReference type="InterPro" id="IPR057596">
    <property type="entry name" value="RDRP_core"/>
</dbReference>
<evidence type="ECO:0000259" key="11">
    <source>
        <dbReference type="Pfam" id="PF24572"/>
    </source>
</evidence>
<dbReference type="EMBL" id="CACRZD030000007">
    <property type="protein sequence ID" value="CAA6663598.1"/>
    <property type="molecule type" value="Genomic_DNA"/>
</dbReference>
<dbReference type="GO" id="GO:0031380">
    <property type="term" value="C:nuclear RNA-directed RNA polymerase complex"/>
    <property type="evidence" value="ECO:0007669"/>
    <property type="project" value="TreeGrafter"/>
</dbReference>
<sequence length="1170" mass="129116">MGSLGFRRGESVVTQVSVGGFDEKVSAMELAEFLEHEVGLVWRCRLKTLATPPESYPDFSSAAIADTGTAAALWKEDYEKVAPHAFVHFVVSDGAARAIRVADERGLVLNGRSLMVRSVADSGLLFRRRRTADPFKFPAAGLKMGTLAGTHELWFAWEGPDSGVDFVVDPFDARCRLLFPKDVVFSLKGKREKAMLRCDLKLEFSVREMEEVRFYSDSSSIVVFLRLACSPLVFYRTADDDVFCSEPVNLLDDDDPWIRTTDFTLAFFLPSLRGEAEEGGGIPDGAGVTVRDLDWQLAVRREPSSVGSAAPSSELFFSVPPVAGVGFGIMFLVNALVHKGILNQHRLSEDFFALLRTDDDDDGAAAALTEAALKRLCSSKQPVFDSAERLKLVRDWLRRNPKLRRSPQGAGETVEMRRLVITPTRAYCLPPELELSNRVLRHYSAVADRFLRVTFTDEGMRRLSSGVLTYYPAAIVGDLTRKFSPQKTAIFKRLRTILTEGFSICGRTYSFLAFSSNQLRDRSAWFFAGDGEHSVLSIRSWMGRFPDRNVAKFAARMGQCFSSTYATVAVPPAEVDPCFEEIEGNGYVFSDGIGKVSPELAMEVAQKLQLAEDPPSAYQIRYGGCKGVIAVWPAGGAAGEYRLSLRPSMRKFESSHAVIEVASWTKFQPGFLNREIVTLLSCLGVTDQVFDEMQAAMVRRLDEMLVDPAAAMELLTSSSGEQGTLAAVMLGAGFRPQTEPHLKAMLSCTRIFVPRGRWLMGCLDELGVLEHGQCFIQSSSPSLEKFFSRHGRRFSGAAAAAPRRVITGTVAVAKNPCLHPGDIRVLEAVDAPGLRHLVDCLVFPQKGERPHCNEASGSDLDGDLYFVTWDNDLVPPLAGDIVDFFLKSMVNENLGQICHAHVVHADRSPVGAMDEKCLQLAELAAQAVDFPKTGKVVTMPRELRPKLYPDFMEKPHHLSYCSEKILGILYRKMRSFLDREDNPSSLAGEEGGAATAAAMPTYDGDLAVDGAAALLPEAWSAKRSYDAQLNALLGQAADNRRERESKERLKSAYSELRREFRRVFEDLGSAAAAAAAAAEVAGAGEDDAGRLYEVKASAWYQVAYHPEWVEKARQMREPGAAAALRLSFPWIAADYLARIKVRRRRDRGELDGNQTEKPVDALAAYLRDKL</sequence>
<evidence type="ECO:0000313" key="16">
    <source>
        <dbReference type="Proteomes" id="UP001189122"/>
    </source>
</evidence>
<evidence type="ECO:0000259" key="12">
    <source>
        <dbReference type="Pfam" id="PF24577"/>
    </source>
</evidence>
<feature type="domain" description="RDRP core" evidence="10">
    <location>
        <begin position="421"/>
        <end position="972"/>
    </location>
</feature>
<dbReference type="Pfam" id="PF05183">
    <property type="entry name" value="RdRP"/>
    <property type="match status" value="1"/>
</dbReference>
<dbReference type="Pfam" id="PF24572">
    <property type="entry name" value="RBD_RDR6"/>
    <property type="match status" value="1"/>
</dbReference>
<evidence type="ECO:0000313" key="15">
    <source>
        <dbReference type="EMBL" id="CAA2624099.1"/>
    </source>
</evidence>
<keyword evidence="5 8" id="KW-0694">RNA-binding</keyword>
<evidence type="ECO:0000256" key="6">
    <source>
        <dbReference type="ARBA" id="ARBA00023158"/>
    </source>
</evidence>
<dbReference type="EMBL" id="LR743594">
    <property type="protein sequence ID" value="CAA2624099.1"/>
    <property type="molecule type" value="Genomic_DNA"/>
</dbReference>
<dbReference type="GO" id="GO:0030422">
    <property type="term" value="P:siRNA processing"/>
    <property type="evidence" value="ECO:0007669"/>
    <property type="project" value="TreeGrafter"/>
</dbReference>
<dbReference type="PANTHER" id="PTHR23079:SF18">
    <property type="entry name" value="RNA-DEPENDENT RNA POLYMERASE 6"/>
    <property type="match status" value="1"/>
</dbReference>
<dbReference type="InterPro" id="IPR057297">
    <property type="entry name" value="RDR6-like_2nd"/>
</dbReference>
<evidence type="ECO:0000256" key="7">
    <source>
        <dbReference type="ARBA" id="ARBA00048744"/>
    </source>
</evidence>
<organism evidence="15">
    <name type="scientific">Spirodela intermedia</name>
    <name type="common">Intermediate duckweed</name>
    <dbReference type="NCBI Taxonomy" id="51605"/>
    <lineage>
        <taxon>Eukaryota</taxon>
        <taxon>Viridiplantae</taxon>
        <taxon>Streptophyta</taxon>
        <taxon>Embryophyta</taxon>
        <taxon>Tracheophyta</taxon>
        <taxon>Spermatophyta</taxon>
        <taxon>Magnoliopsida</taxon>
        <taxon>Liliopsida</taxon>
        <taxon>Araceae</taxon>
        <taxon>Lemnoideae</taxon>
        <taxon>Spirodela</taxon>
    </lineage>
</organism>
<keyword evidence="9" id="KW-0175">Coiled coil</keyword>
<feature type="coiled-coil region" evidence="9">
    <location>
        <begin position="1039"/>
        <end position="1066"/>
    </location>
</feature>
<dbReference type="InterPro" id="IPR058751">
    <property type="entry name" value="RDRP_helical"/>
</dbReference>
<dbReference type="Pfam" id="PF24577">
    <property type="entry name" value="RDR6_2nd"/>
    <property type="match status" value="1"/>
</dbReference>
<evidence type="ECO:0000256" key="8">
    <source>
        <dbReference type="RuleBase" id="RU363098"/>
    </source>
</evidence>
<dbReference type="GO" id="GO:0003968">
    <property type="term" value="F:RNA-directed RNA polymerase activity"/>
    <property type="evidence" value="ECO:0007669"/>
    <property type="project" value="UniProtKB-KW"/>
</dbReference>
<evidence type="ECO:0000256" key="4">
    <source>
        <dbReference type="ARBA" id="ARBA00022695"/>
    </source>
</evidence>
<evidence type="ECO:0000259" key="13">
    <source>
        <dbReference type="Pfam" id="PF26252"/>
    </source>
</evidence>
<feature type="domain" description="RNA-dependent RNA polymerase 6-like second" evidence="12">
    <location>
        <begin position="136"/>
        <end position="265"/>
    </location>
</feature>
<keyword evidence="16" id="KW-1185">Reference proteome</keyword>
<evidence type="ECO:0000256" key="5">
    <source>
        <dbReference type="ARBA" id="ARBA00022884"/>
    </source>
</evidence>
<proteinExistence type="inferred from homology"/>
<keyword evidence="4 8" id="KW-0548">Nucleotidyltransferase</keyword>
<evidence type="ECO:0000259" key="14">
    <source>
        <dbReference type="Pfam" id="PF26253"/>
    </source>
</evidence>
<comment type="similarity">
    <text evidence="1 8">Belongs to the RdRP family.</text>
</comment>
<evidence type="ECO:0000256" key="3">
    <source>
        <dbReference type="ARBA" id="ARBA00022679"/>
    </source>
</evidence>
<evidence type="ECO:0000256" key="1">
    <source>
        <dbReference type="ARBA" id="ARBA00005762"/>
    </source>
</evidence>
<keyword evidence="2 8" id="KW-0696">RNA-directed RNA polymerase</keyword>
<evidence type="ECO:0000256" key="9">
    <source>
        <dbReference type="SAM" id="Coils"/>
    </source>
</evidence>
<keyword evidence="6 8" id="KW-0943">RNA-mediated gene silencing</keyword>